<feature type="region of interest" description="Disordered" evidence="1">
    <location>
        <begin position="113"/>
        <end position="138"/>
    </location>
</feature>
<evidence type="ECO:0000313" key="3">
    <source>
        <dbReference type="Proteomes" id="UP001151760"/>
    </source>
</evidence>
<evidence type="ECO:0000313" key="2">
    <source>
        <dbReference type="EMBL" id="GJS96164.1"/>
    </source>
</evidence>
<comment type="caution">
    <text evidence="2">The sequence shown here is derived from an EMBL/GenBank/DDBJ whole genome shotgun (WGS) entry which is preliminary data.</text>
</comment>
<dbReference type="Proteomes" id="UP001151760">
    <property type="component" value="Unassembled WGS sequence"/>
</dbReference>
<keyword evidence="3" id="KW-1185">Reference proteome</keyword>
<feature type="compositionally biased region" description="Acidic residues" evidence="1">
    <location>
        <begin position="113"/>
        <end position="122"/>
    </location>
</feature>
<evidence type="ECO:0000256" key="1">
    <source>
        <dbReference type="SAM" id="MobiDB-lite"/>
    </source>
</evidence>
<organism evidence="2 3">
    <name type="scientific">Tanacetum coccineum</name>
    <dbReference type="NCBI Taxonomy" id="301880"/>
    <lineage>
        <taxon>Eukaryota</taxon>
        <taxon>Viridiplantae</taxon>
        <taxon>Streptophyta</taxon>
        <taxon>Embryophyta</taxon>
        <taxon>Tracheophyta</taxon>
        <taxon>Spermatophyta</taxon>
        <taxon>Magnoliopsida</taxon>
        <taxon>eudicotyledons</taxon>
        <taxon>Gunneridae</taxon>
        <taxon>Pentapetalae</taxon>
        <taxon>asterids</taxon>
        <taxon>campanulids</taxon>
        <taxon>Asterales</taxon>
        <taxon>Asteraceae</taxon>
        <taxon>Asteroideae</taxon>
        <taxon>Anthemideae</taxon>
        <taxon>Anthemidinae</taxon>
        <taxon>Tanacetum</taxon>
    </lineage>
</organism>
<reference evidence="2" key="1">
    <citation type="journal article" date="2022" name="Int. J. Mol. Sci.">
        <title>Draft Genome of Tanacetum Coccineum: Genomic Comparison of Closely Related Tanacetum-Family Plants.</title>
        <authorList>
            <person name="Yamashiro T."/>
            <person name="Shiraishi A."/>
            <person name="Nakayama K."/>
            <person name="Satake H."/>
        </authorList>
    </citation>
    <scope>NUCLEOTIDE SEQUENCE</scope>
</reference>
<proteinExistence type="predicted"/>
<sequence length="495" mass="54741">MSDSKDSTVTYTEVSSLFKDLSDIGSSRVDGLPMIPEDPYAYVVAAFQAPPSLDYVLGPEEPEQAPPSPEFVPEPVYSKFMPPGDEVFPAEEQPLPAAVSPTIDSLGYIADSDLEEDEEDPKEDPADYPIDGGEMMMRRSPPETMLMIRRRMRTRIRRRRRRSTSSARTHAHYTPDNVVDRFLAISTLPPSPLTSYSSPLPYILSPPLPVSSPLRVSPPPLPASPTIFWSGEYAHHKKVIASMAMMRAAAPSTYILASRSETPPSRTPPLLPIQLPTSSPTLLLPSTVCRAGVSEVMLPPRNRLCIGLGLRFKVGESSSNPTARTTRGFRADYGFVGTLDDEIRQDPEIYVGYGITDTWDEMDTYEIYVRLDDAQVERLLMSGQLNMLRRDRRAYARTARLMETEARLSHEAWVQLMDASGTARSEVIALRTTMLAQQVEIGALRAADCTRQAQLVETLTLMRTLQSHVTALQSQQGPASGPKQPEIPEESGSSS</sequence>
<protein>
    <submittedName>
        <fullName evidence="2">Uncharacterized protein</fullName>
    </submittedName>
</protein>
<accession>A0ABQ5A0T1</accession>
<reference evidence="2" key="2">
    <citation type="submission" date="2022-01" db="EMBL/GenBank/DDBJ databases">
        <authorList>
            <person name="Yamashiro T."/>
            <person name="Shiraishi A."/>
            <person name="Satake H."/>
            <person name="Nakayama K."/>
        </authorList>
    </citation>
    <scope>NUCLEOTIDE SEQUENCE</scope>
</reference>
<feature type="region of interest" description="Disordered" evidence="1">
    <location>
        <begin position="470"/>
        <end position="495"/>
    </location>
</feature>
<gene>
    <name evidence="2" type="ORF">Tco_0803132</name>
</gene>
<name>A0ABQ5A0T1_9ASTR</name>
<dbReference type="EMBL" id="BQNB010011865">
    <property type="protein sequence ID" value="GJS96164.1"/>
    <property type="molecule type" value="Genomic_DNA"/>
</dbReference>